<organism evidence="5 6">
    <name type="scientific">Trema orientale</name>
    <name type="common">Charcoal tree</name>
    <name type="synonym">Celtis orientalis</name>
    <dbReference type="NCBI Taxonomy" id="63057"/>
    <lineage>
        <taxon>Eukaryota</taxon>
        <taxon>Viridiplantae</taxon>
        <taxon>Streptophyta</taxon>
        <taxon>Embryophyta</taxon>
        <taxon>Tracheophyta</taxon>
        <taxon>Spermatophyta</taxon>
        <taxon>Magnoliopsida</taxon>
        <taxon>eudicotyledons</taxon>
        <taxon>Gunneridae</taxon>
        <taxon>Pentapetalae</taxon>
        <taxon>rosids</taxon>
        <taxon>fabids</taxon>
        <taxon>Rosales</taxon>
        <taxon>Cannabaceae</taxon>
        <taxon>Trema</taxon>
    </lineage>
</organism>
<dbReference type="SUPFAM" id="SSF53474">
    <property type="entry name" value="alpha/beta-Hydrolases"/>
    <property type="match status" value="1"/>
</dbReference>
<protein>
    <submittedName>
        <fullName evidence="5">Alpha/beta hydrolase fold</fullName>
    </submittedName>
</protein>
<evidence type="ECO:0000256" key="2">
    <source>
        <dbReference type="ARBA" id="ARBA00023098"/>
    </source>
</evidence>
<proteinExistence type="predicted"/>
<dbReference type="InterPro" id="IPR016969">
    <property type="entry name" value="UCP031088_abhydr"/>
</dbReference>
<keyword evidence="2" id="KW-0443">Lipid metabolism</keyword>
<keyword evidence="1" id="KW-0442">Lipid degradation</keyword>
<dbReference type="AlphaFoldDB" id="A0A2P5FVX3"/>
<dbReference type="STRING" id="63057.A0A2P5FVX3"/>
<name>A0A2P5FVX3_TREOI</name>
<dbReference type="ESTHER" id="treoi-a0a2p5fvx3">
    <property type="family name" value="UCP031088"/>
</dbReference>
<feature type="region of interest" description="Disordered" evidence="3">
    <location>
        <begin position="29"/>
        <end position="64"/>
    </location>
</feature>
<dbReference type="Proteomes" id="UP000237000">
    <property type="component" value="Unassembled WGS sequence"/>
</dbReference>
<dbReference type="PIRSF" id="PIRSF031088">
    <property type="entry name" value="UCP031088_abhydr"/>
    <property type="match status" value="1"/>
</dbReference>
<keyword evidence="5" id="KW-0378">Hydrolase</keyword>
<gene>
    <name evidence="5" type="ORF">TorRG33x02_021990</name>
</gene>
<dbReference type="GO" id="GO:0016042">
    <property type="term" value="P:lipid catabolic process"/>
    <property type="evidence" value="ECO:0007669"/>
    <property type="project" value="UniProtKB-KW"/>
</dbReference>
<dbReference type="InterPro" id="IPR000073">
    <property type="entry name" value="AB_hydrolase_1"/>
</dbReference>
<reference evidence="6" key="1">
    <citation type="submission" date="2016-06" db="EMBL/GenBank/DDBJ databases">
        <title>Parallel loss of symbiosis genes in relatives of nitrogen-fixing non-legume Parasponia.</title>
        <authorList>
            <person name="Van Velzen R."/>
            <person name="Holmer R."/>
            <person name="Bu F."/>
            <person name="Rutten L."/>
            <person name="Van Zeijl A."/>
            <person name="Liu W."/>
            <person name="Santuari L."/>
            <person name="Cao Q."/>
            <person name="Sharma T."/>
            <person name="Shen D."/>
            <person name="Roswanjaya Y."/>
            <person name="Wardhani T."/>
            <person name="Kalhor M.S."/>
            <person name="Jansen J."/>
            <person name="Van den Hoogen J."/>
            <person name="Gungor B."/>
            <person name="Hartog M."/>
            <person name="Hontelez J."/>
            <person name="Verver J."/>
            <person name="Yang W.-C."/>
            <person name="Schijlen E."/>
            <person name="Repin R."/>
            <person name="Schilthuizen M."/>
            <person name="Schranz E."/>
            <person name="Heidstra R."/>
            <person name="Miyata K."/>
            <person name="Fedorova E."/>
            <person name="Kohlen W."/>
            <person name="Bisseling T."/>
            <person name="Smit S."/>
            <person name="Geurts R."/>
        </authorList>
    </citation>
    <scope>NUCLEOTIDE SEQUENCE [LARGE SCALE GENOMIC DNA]</scope>
    <source>
        <strain evidence="6">cv. RG33-2</strain>
    </source>
</reference>
<evidence type="ECO:0000259" key="4">
    <source>
        <dbReference type="Pfam" id="PF00561"/>
    </source>
</evidence>
<dbReference type="EMBL" id="JXTC01000006">
    <property type="protein sequence ID" value="POO01907.1"/>
    <property type="molecule type" value="Genomic_DNA"/>
</dbReference>
<keyword evidence="6" id="KW-1185">Reference proteome</keyword>
<evidence type="ECO:0000313" key="5">
    <source>
        <dbReference type="EMBL" id="POO01907.1"/>
    </source>
</evidence>
<dbReference type="InParanoid" id="A0A2P5FVX3"/>
<evidence type="ECO:0000313" key="6">
    <source>
        <dbReference type="Proteomes" id="UP000237000"/>
    </source>
</evidence>
<evidence type="ECO:0000256" key="3">
    <source>
        <dbReference type="SAM" id="MobiDB-lite"/>
    </source>
</evidence>
<dbReference type="PANTHER" id="PTHR11005">
    <property type="entry name" value="LYSOSOMAL ACID LIPASE-RELATED"/>
    <property type="match status" value="1"/>
</dbReference>
<dbReference type="Gene3D" id="3.40.50.1820">
    <property type="entry name" value="alpha/beta hydrolase"/>
    <property type="match status" value="1"/>
</dbReference>
<dbReference type="GO" id="GO:0016787">
    <property type="term" value="F:hydrolase activity"/>
    <property type="evidence" value="ECO:0007669"/>
    <property type="project" value="UniProtKB-KW"/>
</dbReference>
<comment type="caution">
    <text evidence="5">The sequence shown here is derived from an EMBL/GenBank/DDBJ whole genome shotgun (WGS) entry which is preliminary data.</text>
</comment>
<dbReference type="InterPro" id="IPR029058">
    <property type="entry name" value="AB_hydrolase_fold"/>
</dbReference>
<evidence type="ECO:0000256" key="1">
    <source>
        <dbReference type="ARBA" id="ARBA00022963"/>
    </source>
</evidence>
<accession>A0A2P5FVX3</accession>
<dbReference type="OrthoDB" id="9974421at2759"/>
<sequence length="530" mass="58904">MLSGAALHSDLLRSGTAFAFRFSNTSGVRNPGLRPDPRPDSFRILRVSGRGPGSGSSSSNGAAVEKSKDKRFSVCTADELHFVKAPNSDWSLALWRYLPSPQPQNSFARFMSGNGFDTWVLEVRGAGLSTLGLDLHRDNHPLINMSENVTSSSIIHAQNGVFPPRQHSTANLRAFADSDISLVNRRRTHLVLYQPQFMTKLRKAFVPLSQRLSNKLNEGVLEAGQNSVIASQITELNQWLLDIIKESQRLFPVQFFDLRENFSTTLGDLQQQFELIFKYDWDFDNFVEEDVPAVMEYIRTHCKLSDGKLHAIGHSMGGILLYAMLSRSCFEGNDSGFASITTLASSLDYTSSRSSLKLLLPLADPAQALNVPAIPVGAIISAIHPLASRPPYVLSWLKSQISSQEMMQQELYEKLVLNNFCTIPARLLLQLTSAFQKGGLRDRSGTFFYKDHLHKTNVPILAIGGDQDLICPPEAVYETAKLIPEHMLTLKILGEPGGPHYAHYDLVGSQLAADQVFPHIIEFLNHHDMT</sequence>
<dbReference type="Pfam" id="PF00561">
    <property type="entry name" value="Abhydrolase_1"/>
    <property type="match status" value="1"/>
</dbReference>
<feature type="domain" description="AB hydrolase-1" evidence="4">
    <location>
        <begin position="284"/>
        <end position="490"/>
    </location>
</feature>